<proteinExistence type="inferred from homology"/>
<dbReference type="InterPro" id="IPR039657">
    <property type="entry name" value="Dimethylallyltransferase"/>
</dbReference>
<gene>
    <name evidence="10 14" type="primary">miaA</name>
    <name evidence="15" type="ORF">CC99x_001385</name>
    <name evidence="14" type="ORF">CC99x_00565</name>
</gene>
<evidence type="ECO:0000256" key="7">
    <source>
        <dbReference type="ARBA" id="ARBA00022840"/>
    </source>
</evidence>
<reference evidence="15" key="2">
    <citation type="journal article" date="2016" name="Genome Announc.">
        <title>Draft Genome Sequences of Two Novel Amoeba-Resistant Intranuclear Bacteria, 'Candidatus Berkiella cookevillensis' and 'Candidatus Berkiella aquae'.</title>
        <authorList>
            <person name="Mehari Y.T."/>
            <person name="Arivett B.A."/>
            <person name="Farone A.L."/>
            <person name="Gunderson J.H."/>
            <person name="Farone M.B."/>
        </authorList>
    </citation>
    <scope>NUCLEOTIDE SEQUENCE</scope>
    <source>
        <strain evidence="15">CC99</strain>
    </source>
</reference>
<feature type="region of interest" description="Interaction with substrate tRNA" evidence="10">
    <location>
        <begin position="158"/>
        <end position="162"/>
    </location>
</feature>
<evidence type="ECO:0000256" key="5">
    <source>
        <dbReference type="ARBA" id="ARBA00022694"/>
    </source>
</evidence>
<evidence type="ECO:0000256" key="13">
    <source>
        <dbReference type="RuleBase" id="RU003785"/>
    </source>
</evidence>
<dbReference type="GO" id="GO:0052381">
    <property type="term" value="F:tRNA dimethylallyltransferase activity"/>
    <property type="evidence" value="ECO:0007669"/>
    <property type="project" value="UniProtKB-UniRule"/>
</dbReference>
<evidence type="ECO:0000256" key="1">
    <source>
        <dbReference type="ARBA" id="ARBA00001946"/>
    </source>
</evidence>
<feature type="site" description="Interaction with substrate tRNA" evidence="10">
    <location>
        <position position="122"/>
    </location>
</feature>
<dbReference type="PANTHER" id="PTHR11088:SF60">
    <property type="entry name" value="TRNA DIMETHYLALLYLTRANSFERASE"/>
    <property type="match status" value="1"/>
</dbReference>
<evidence type="ECO:0000313" key="16">
    <source>
        <dbReference type="Proteomes" id="UP000051494"/>
    </source>
</evidence>
<comment type="subunit">
    <text evidence="10">Monomer.</text>
</comment>
<feature type="site" description="Interaction with substrate tRNA" evidence="10">
    <location>
        <position position="100"/>
    </location>
</feature>
<accession>A0A0Q9YSN3</accession>
<feature type="binding site" evidence="10">
    <location>
        <begin position="11"/>
        <end position="16"/>
    </location>
    <ligand>
        <name>substrate</name>
    </ligand>
</feature>
<dbReference type="STRING" id="437022.CC99x_00565"/>
<comment type="cofactor">
    <cofactor evidence="1 10">
        <name>Mg(2+)</name>
        <dbReference type="ChEBI" id="CHEBI:18420"/>
    </cofactor>
</comment>
<dbReference type="GO" id="GO:0005524">
    <property type="term" value="F:ATP binding"/>
    <property type="evidence" value="ECO:0007669"/>
    <property type="project" value="UniProtKB-UniRule"/>
</dbReference>
<dbReference type="FunFam" id="1.10.20.140:FF:000001">
    <property type="entry name" value="tRNA dimethylallyltransferase"/>
    <property type="match status" value="1"/>
</dbReference>
<dbReference type="EMBL" id="LKHV02000001">
    <property type="protein sequence ID" value="MCS5707550.1"/>
    <property type="molecule type" value="Genomic_DNA"/>
</dbReference>
<comment type="function">
    <text evidence="2 10 12">Catalyzes the transfer of a dimethylallyl group onto the adenine at position 37 in tRNAs that read codons beginning with uridine, leading to the formation of N6-(dimethylallyl)adenosine (i(6)A).</text>
</comment>
<reference evidence="14" key="1">
    <citation type="submission" date="2015-09" db="EMBL/GenBank/DDBJ databases">
        <title>Draft Genome Sequences of Two Novel Amoeba-resistant Intranuclear Bacteria, Candidatus Berkiella cookevillensis and Candidatus Berkiella aquae.</title>
        <authorList>
            <person name="Mehari Y.T."/>
            <person name="Arivett B.A."/>
            <person name="Farone A.L."/>
            <person name="Gunderson J.H."/>
            <person name="Farone M.B."/>
        </authorList>
    </citation>
    <scope>NUCLEOTIDE SEQUENCE [LARGE SCALE GENOMIC DNA]</scope>
    <source>
        <strain evidence="14">CC99</strain>
    </source>
</reference>
<keyword evidence="7 10" id="KW-0067">ATP-binding</keyword>
<protein>
    <recommendedName>
        <fullName evidence="10">tRNA dimethylallyltransferase</fullName>
        <ecNumber evidence="10">2.5.1.75</ecNumber>
    </recommendedName>
    <alternativeName>
        <fullName evidence="10">Dimethylallyl diphosphate:tRNA dimethylallyltransferase</fullName>
        <shortName evidence="10">DMAPP:tRNA dimethylallyltransferase</shortName>
        <shortName evidence="10">DMATase</shortName>
    </alternativeName>
    <alternativeName>
        <fullName evidence="10">Isopentenyl-diphosphate:tRNA isopentenyltransferase</fullName>
        <shortName evidence="10">IPP transferase</shortName>
        <shortName evidence="10">IPPT</shortName>
        <shortName evidence="10">IPTase</shortName>
    </alternativeName>
</protein>
<sequence>MNQVICLLGPTSSGKTDLAIALSQKLPVEIISVDSTQVYCDLNIGSGKPSREILEKSPHHLIDILPPDQAYSAAQFAEDTNKLIVAIRQRGKIPLLVGGTMMYFHTLINGLHTLPAADPALRESLEAEGHQIGWSMMHQKLQQVDPEAALRIKPNDKQRIQRALEIYHTTQRPMSSFLHEQKAPSSFSFLSFALIPLQTDRAVLHHRINQRFQGMLDQSFVEEVQHLREKYVLHENLPSMRAVGYRHVWQYLEGTISYDVMQEGAKAATRQLAKRQLTWLRRWPGIVNLDFMDEKNLNIVSEYIEKVSKSTR</sequence>
<dbReference type="EC" id="2.5.1.75" evidence="10"/>
<name>A0A0Q9YSN3_9GAMM</name>
<dbReference type="Gene3D" id="3.40.50.300">
    <property type="entry name" value="P-loop containing nucleotide triphosphate hydrolases"/>
    <property type="match status" value="1"/>
</dbReference>
<dbReference type="OrthoDB" id="9776390at2"/>
<dbReference type="PANTHER" id="PTHR11088">
    <property type="entry name" value="TRNA DIMETHYLALLYLTRANSFERASE"/>
    <property type="match status" value="1"/>
</dbReference>
<evidence type="ECO:0000256" key="8">
    <source>
        <dbReference type="ARBA" id="ARBA00022842"/>
    </source>
</evidence>
<comment type="caution">
    <text evidence="14">The sequence shown here is derived from an EMBL/GenBank/DDBJ whole genome shotgun (WGS) entry which is preliminary data.</text>
</comment>
<dbReference type="GO" id="GO:0006400">
    <property type="term" value="P:tRNA modification"/>
    <property type="evidence" value="ECO:0007669"/>
    <property type="project" value="TreeGrafter"/>
</dbReference>
<evidence type="ECO:0000256" key="10">
    <source>
        <dbReference type="HAMAP-Rule" id="MF_00185"/>
    </source>
</evidence>
<feature type="binding site" evidence="10">
    <location>
        <begin position="9"/>
        <end position="16"/>
    </location>
    <ligand>
        <name>ATP</name>
        <dbReference type="ChEBI" id="CHEBI:30616"/>
    </ligand>
</feature>
<evidence type="ECO:0000256" key="11">
    <source>
        <dbReference type="RuleBase" id="RU003783"/>
    </source>
</evidence>
<keyword evidence="8 10" id="KW-0460">Magnesium</keyword>
<keyword evidence="6 10" id="KW-0547">Nucleotide-binding</keyword>
<comment type="caution">
    <text evidence="10">Lacks conserved residue(s) required for the propagation of feature annotation.</text>
</comment>
<dbReference type="SUPFAM" id="SSF52540">
    <property type="entry name" value="P-loop containing nucleoside triphosphate hydrolases"/>
    <property type="match status" value="2"/>
</dbReference>
<evidence type="ECO:0000256" key="4">
    <source>
        <dbReference type="ARBA" id="ARBA00022679"/>
    </source>
</evidence>
<dbReference type="Pfam" id="PF01715">
    <property type="entry name" value="IPPT"/>
    <property type="match status" value="1"/>
</dbReference>
<dbReference type="Gene3D" id="1.10.20.140">
    <property type="match status" value="1"/>
</dbReference>
<dbReference type="InterPro" id="IPR018022">
    <property type="entry name" value="IPT"/>
</dbReference>
<dbReference type="RefSeq" id="WP_057623448.1">
    <property type="nucleotide sequence ID" value="NZ_LKHV02000001.1"/>
</dbReference>
<feature type="region of interest" description="Interaction with substrate tRNA" evidence="10">
    <location>
        <begin position="34"/>
        <end position="37"/>
    </location>
</feature>
<keyword evidence="5 10" id="KW-0819">tRNA processing</keyword>
<evidence type="ECO:0000256" key="12">
    <source>
        <dbReference type="RuleBase" id="RU003784"/>
    </source>
</evidence>
<organism evidence="14">
    <name type="scientific">Candidatus Berkiella cookevillensis</name>
    <dbReference type="NCBI Taxonomy" id="437022"/>
    <lineage>
        <taxon>Bacteria</taxon>
        <taxon>Pseudomonadati</taxon>
        <taxon>Pseudomonadota</taxon>
        <taxon>Gammaproteobacteria</taxon>
        <taxon>Candidatus Berkiellales</taxon>
        <taxon>Candidatus Berkiellaceae</taxon>
        <taxon>Candidatus Berkiella</taxon>
    </lineage>
</organism>
<comment type="catalytic activity">
    <reaction evidence="9 10 11">
        <text>adenosine(37) in tRNA + dimethylallyl diphosphate = N(6)-dimethylallyladenosine(37) in tRNA + diphosphate</text>
        <dbReference type="Rhea" id="RHEA:26482"/>
        <dbReference type="Rhea" id="RHEA-COMP:10162"/>
        <dbReference type="Rhea" id="RHEA-COMP:10375"/>
        <dbReference type="ChEBI" id="CHEBI:33019"/>
        <dbReference type="ChEBI" id="CHEBI:57623"/>
        <dbReference type="ChEBI" id="CHEBI:74411"/>
        <dbReference type="ChEBI" id="CHEBI:74415"/>
        <dbReference type="EC" id="2.5.1.75"/>
    </reaction>
</comment>
<evidence type="ECO:0000313" key="14">
    <source>
        <dbReference type="EMBL" id="KRG19553.1"/>
    </source>
</evidence>
<dbReference type="EMBL" id="LKHV01000002">
    <property type="protein sequence ID" value="KRG19553.1"/>
    <property type="molecule type" value="Genomic_DNA"/>
</dbReference>
<dbReference type="HAMAP" id="MF_00185">
    <property type="entry name" value="IPP_trans"/>
    <property type="match status" value="1"/>
</dbReference>
<dbReference type="InterPro" id="IPR027417">
    <property type="entry name" value="P-loop_NTPase"/>
</dbReference>
<evidence type="ECO:0000313" key="15">
    <source>
        <dbReference type="EMBL" id="MCS5707550.1"/>
    </source>
</evidence>
<comment type="similarity">
    <text evidence="3 10 13">Belongs to the IPP transferase family.</text>
</comment>
<evidence type="ECO:0000256" key="3">
    <source>
        <dbReference type="ARBA" id="ARBA00005842"/>
    </source>
</evidence>
<reference evidence="15" key="3">
    <citation type="submission" date="2021-06" db="EMBL/GenBank/DDBJ databases">
        <title>Genomic Description and Analysis of Intracellular Bacteria, Candidatus Berkiella cookevillensis and Candidatus Berkiella aquae.</title>
        <authorList>
            <person name="Kidane D.T."/>
            <person name="Mehari Y.T."/>
            <person name="Rice F.C."/>
            <person name="Arivett B.A."/>
            <person name="Farone A.L."/>
            <person name="Berk S.G."/>
            <person name="Farone M.B."/>
        </authorList>
    </citation>
    <scope>NUCLEOTIDE SEQUENCE</scope>
    <source>
        <strain evidence="15">CC99</strain>
    </source>
</reference>
<dbReference type="PATRIC" id="fig|1590042.3.peg.583"/>
<evidence type="ECO:0000256" key="9">
    <source>
        <dbReference type="ARBA" id="ARBA00049563"/>
    </source>
</evidence>
<evidence type="ECO:0000256" key="6">
    <source>
        <dbReference type="ARBA" id="ARBA00022741"/>
    </source>
</evidence>
<dbReference type="Proteomes" id="UP000051494">
    <property type="component" value="Unassembled WGS sequence"/>
</dbReference>
<keyword evidence="16" id="KW-1185">Reference proteome</keyword>
<dbReference type="NCBIfam" id="TIGR00174">
    <property type="entry name" value="miaA"/>
    <property type="match status" value="1"/>
</dbReference>
<evidence type="ECO:0000256" key="2">
    <source>
        <dbReference type="ARBA" id="ARBA00003213"/>
    </source>
</evidence>
<keyword evidence="4 10" id="KW-0808">Transferase</keyword>
<dbReference type="AlphaFoldDB" id="A0A0Q9YSN3"/>